<evidence type="ECO:0000256" key="3">
    <source>
        <dbReference type="ARBA" id="ARBA00022679"/>
    </source>
</evidence>
<feature type="compositionally biased region" description="Low complexity" evidence="6">
    <location>
        <begin position="30"/>
        <end position="39"/>
    </location>
</feature>
<protein>
    <submittedName>
        <fullName evidence="8">O-linked N-acetylglucosamine transferase (SPINDLY family)</fullName>
    </submittedName>
</protein>
<proteinExistence type="predicted"/>
<evidence type="ECO:0000313" key="9">
    <source>
        <dbReference type="Proteomes" id="UP001516061"/>
    </source>
</evidence>
<dbReference type="Proteomes" id="UP001516061">
    <property type="component" value="Unassembled WGS sequence"/>
</dbReference>
<feature type="compositionally biased region" description="Low complexity" evidence="6">
    <location>
        <begin position="63"/>
        <end position="73"/>
    </location>
</feature>
<feature type="region of interest" description="Disordered" evidence="6">
    <location>
        <begin position="541"/>
        <end position="561"/>
    </location>
</feature>
<feature type="region of interest" description="Disordered" evidence="6">
    <location>
        <begin position="1"/>
        <end position="115"/>
    </location>
</feature>
<reference evidence="8 9" key="1">
    <citation type="submission" date="2020-05" db="EMBL/GenBank/DDBJ databases">
        <title>Genomic Encyclopedia of Type Strains, Phase IV (KMG-V): Genome sequencing to study the core and pangenomes of soil and plant-associated prokaryotes.</title>
        <authorList>
            <person name="Whitman W."/>
        </authorList>
    </citation>
    <scope>NUCLEOTIDE SEQUENCE [LARGE SCALE GENOMIC DNA]</scope>
    <source>
        <strain evidence="8 9">C29</strain>
    </source>
</reference>
<dbReference type="PANTHER" id="PTHR44835:SF1">
    <property type="entry name" value="PROTEIN O-GLCNAC TRANSFERASE"/>
    <property type="match status" value="1"/>
</dbReference>
<dbReference type="Pfam" id="PF13844">
    <property type="entry name" value="Glyco_transf_41"/>
    <property type="match status" value="2"/>
</dbReference>
<gene>
    <name evidence="8" type="ORF">HNQ01_003163</name>
</gene>
<dbReference type="EMBL" id="JABSNM010000015">
    <property type="protein sequence ID" value="NRT57408.1"/>
    <property type="molecule type" value="Genomic_DNA"/>
</dbReference>
<dbReference type="SUPFAM" id="SSF48452">
    <property type="entry name" value="TPR-like"/>
    <property type="match status" value="1"/>
</dbReference>
<feature type="compositionally biased region" description="Pro residues" evidence="6">
    <location>
        <begin position="548"/>
        <end position="561"/>
    </location>
</feature>
<evidence type="ECO:0000256" key="1">
    <source>
        <dbReference type="ARBA" id="ARBA00004922"/>
    </source>
</evidence>
<keyword evidence="2" id="KW-0328">Glycosyltransferase</keyword>
<dbReference type="RefSeq" id="WP_173806379.1">
    <property type="nucleotide sequence ID" value="NZ_JABSNM010000015.1"/>
</dbReference>
<dbReference type="PANTHER" id="PTHR44835">
    <property type="entry name" value="UDP-N-ACETYLGLUCOSAMINE--PEPTIDE N-ACETYLGLUCOSAMINYLTRANSFERASE SPINDLY-RELATED"/>
    <property type="match status" value="1"/>
</dbReference>
<dbReference type="Gene3D" id="1.25.40.10">
    <property type="entry name" value="Tetratricopeptide repeat domain"/>
    <property type="match status" value="1"/>
</dbReference>
<keyword evidence="9" id="KW-1185">Reference proteome</keyword>
<evidence type="ECO:0000259" key="7">
    <source>
        <dbReference type="Pfam" id="PF13844"/>
    </source>
</evidence>
<dbReference type="Gene3D" id="3.40.50.2000">
    <property type="entry name" value="Glycogen Phosphorylase B"/>
    <property type="match status" value="1"/>
</dbReference>
<organism evidence="8 9">
    <name type="scientific">Sphaerotilus uruguayifluvii</name>
    <dbReference type="NCBI Taxonomy" id="2735897"/>
    <lineage>
        <taxon>Bacteria</taxon>
        <taxon>Pseudomonadati</taxon>
        <taxon>Pseudomonadota</taxon>
        <taxon>Betaproteobacteria</taxon>
        <taxon>Burkholderiales</taxon>
        <taxon>Sphaerotilaceae</taxon>
        <taxon>Sphaerotilus</taxon>
    </lineage>
</organism>
<dbReference type="GO" id="GO:0016740">
    <property type="term" value="F:transferase activity"/>
    <property type="evidence" value="ECO:0007669"/>
    <property type="project" value="UniProtKB-KW"/>
</dbReference>
<evidence type="ECO:0000256" key="2">
    <source>
        <dbReference type="ARBA" id="ARBA00022676"/>
    </source>
</evidence>
<dbReference type="InterPro" id="IPR051939">
    <property type="entry name" value="Glycosyltr_41/O-GlcNAc_trsf"/>
</dbReference>
<keyword evidence="3 8" id="KW-0808">Transferase</keyword>
<comment type="pathway">
    <text evidence="1">Protein modification; protein glycosylation.</text>
</comment>
<feature type="domain" description="O-GlcNAc transferase C-terminal" evidence="7">
    <location>
        <begin position="425"/>
        <end position="543"/>
    </location>
</feature>
<sequence length="777" mass="83260">MPEPPVRRHLPQQALLDALDARDTPPGRAPGPSAAPARPVDALPVPAAVLLQSRPDPALPTYGRPQRPGARAPGAPPEPRSGTGSGPRPDDPAPGEAPPSAPMPWSDPGEPTLRPAPQALLADRLARLIVQDAPARLPRRPEPAPPDTPPPIPHAPAAAALPLPAGLGRMLARLEHAFGHAHAALQQARQALVRDPQHREAAVELAGWLTEAGHPGEALALLDATDPSPAPRAPRWHLARAAAWQRLQRPQEAAREASAALALAGADPSSRHEALHQLGQALARQGEHLEAAWCHRTRRDENPRDAGAALAAAASAAAEADWPALAQDQARLEQALAQPLPLQPDLRTLPDPALLAAFTDDPARLRQAAEQAVRARLGQHVERARARRRAARPAGARLRLGVLIGTPPEREAPPWPIVEMLLALDPARFELFAYVDRPDTGEAPLQRLRERAGRWHDCLEQDEQELALTIGADALDLLAVLDARADARRLPTLARHPAPLQIAWADGAGSTGAAFIDYLVGDPERTPLDRAADHVEAIAQMPRRHRPSAPPSPPPVPPDEPIVPPGRADCGLPERAMVYACFARPGAILPEQFAAWCRILADTDGAVLWLRGAAPAVRRRLQDAAASRGIDPRRLVFAPELDAARHAARLPLADLVLDTFPDSGERRCLEALQRGVPVLTRRGRSTGSRRAAALLQAVGLPELVCDGPERLHIEAVRLGRDAARRAALREQLHQRLQADPLHDPAGLARDFAALVRRMIDRLDAGLPPMPLAALPAP</sequence>
<dbReference type="InterPro" id="IPR011990">
    <property type="entry name" value="TPR-like_helical_dom_sf"/>
</dbReference>
<dbReference type="InterPro" id="IPR029489">
    <property type="entry name" value="OGT/SEC/SPY_C"/>
</dbReference>
<name>A0ABX2G517_9BURK</name>
<accession>A0ABX2G517</accession>
<feature type="region of interest" description="Disordered" evidence="6">
    <location>
        <begin position="134"/>
        <end position="159"/>
    </location>
</feature>
<comment type="caution">
    <text evidence="8">The sequence shown here is derived from an EMBL/GenBank/DDBJ whole genome shotgun (WGS) entry which is preliminary data.</text>
</comment>
<evidence type="ECO:0000313" key="8">
    <source>
        <dbReference type="EMBL" id="NRT57408.1"/>
    </source>
</evidence>
<feature type="domain" description="O-GlcNAc transferase C-terminal" evidence="7">
    <location>
        <begin position="565"/>
        <end position="743"/>
    </location>
</feature>
<feature type="compositionally biased region" description="Pro residues" evidence="6">
    <location>
        <begin position="143"/>
        <end position="154"/>
    </location>
</feature>
<keyword evidence="4" id="KW-0677">Repeat</keyword>
<evidence type="ECO:0000256" key="4">
    <source>
        <dbReference type="ARBA" id="ARBA00022737"/>
    </source>
</evidence>
<evidence type="ECO:0000256" key="5">
    <source>
        <dbReference type="ARBA" id="ARBA00022803"/>
    </source>
</evidence>
<dbReference type="Gene3D" id="3.40.50.11380">
    <property type="match status" value="1"/>
</dbReference>
<keyword evidence="5" id="KW-0802">TPR repeat</keyword>
<evidence type="ECO:0000256" key="6">
    <source>
        <dbReference type="SAM" id="MobiDB-lite"/>
    </source>
</evidence>